<keyword evidence="3" id="KW-1185">Reference proteome</keyword>
<evidence type="ECO:0000313" key="2">
    <source>
        <dbReference type="EMBL" id="EJD33865.1"/>
    </source>
</evidence>
<feature type="region of interest" description="Disordered" evidence="1">
    <location>
        <begin position="172"/>
        <end position="195"/>
    </location>
</feature>
<dbReference type="AlphaFoldDB" id="J0WNB5"/>
<dbReference type="InParanoid" id="J0WNB5"/>
<proteinExistence type="predicted"/>
<organism evidence="2 3">
    <name type="scientific">Auricularia subglabra (strain TFB-10046 / SS5)</name>
    <name type="common">White-rot fungus</name>
    <name type="synonym">Auricularia delicata (strain TFB10046)</name>
    <dbReference type="NCBI Taxonomy" id="717982"/>
    <lineage>
        <taxon>Eukaryota</taxon>
        <taxon>Fungi</taxon>
        <taxon>Dikarya</taxon>
        <taxon>Basidiomycota</taxon>
        <taxon>Agaricomycotina</taxon>
        <taxon>Agaricomycetes</taxon>
        <taxon>Auriculariales</taxon>
        <taxon>Auriculariaceae</taxon>
        <taxon>Auricularia</taxon>
    </lineage>
</organism>
<name>J0WNB5_AURST</name>
<protein>
    <submittedName>
        <fullName evidence="2">Uncharacterized protein</fullName>
    </submittedName>
</protein>
<sequence length="210" mass="22951">MSDRFAGTGSNYAETSHVKQSDNTVDFLGLARAALAVKRARQPRTSDDDIQMVSDPGLHLVSTGYKAQAKSCLDDNPRGPGVLEAGDGPSTRKLPALLGLVEDIFARIPSMDDTSAMELWMRDLGDLKDIVELDEYRKMRSHGGVCSMEDIEDALANITVTMDGLRGDIDNLLQHSHPSEEPVSVPPQLLPQGRDPDQVELMVRLQPRAT</sequence>
<reference evidence="3" key="1">
    <citation type="journal article" date="2012" name="Science">
        <title>The Paleozoic origin of enzymatic lignin decomposition reconstructed from 31 fungal genomes.</title>
        <authorList>
            <person name="Floudas D."/>
            <person name="Binder M."/>
            <person name="Riley R."/>
            <person name="Barry K."/>
            <person name="Blanchette R.A."/>
            <person name="Henrissat B."/>
            <person name="Martinez A.T."/>
            <person name="Otillar R."/>
            <person name="Spatafora J.W."/>
            <person name="Yadav J.S."/>
            <person name="Aerts A."/>
            <person name="Benoit I."/>
            <person name="Boyd A."/>
            <person name="Carlson A."/>
            <person name="Copeland A."/>
            <person name="Coutinho P.M."/>
            <person name="de Vries R.P."/>
            <person name="Ferreira P."/>
            <person name="Findley K."/>
            <person name="Foster B."/>
            <person name="Gaskell J."/>
            <person name="Glotzer D."/>
            <person name="Gorecki P."/>
            <person name="Heitman J."/>
            <person name="Hesse C."/>
            <person name="Hori C."/>
            <person name="Igarashi K."/>
            <person name="Jurgens J.A."/>
            <person name="Kallen N."/>
            <person name="Kersten P."/>
            <person name="Kohler A."/>
            <person name="Kuees U."/>
            <person name="Kumar T.K.A."/>
            <person name="Kuo A."/>
            <person name="LaButti K."/>
            <person name="Larrondo L.F."/>
            <person name="Lindquist E."/>
            <person name="Ling A."/>
            <person name="Lombard V."/>
            <person name="Lucas S."/>
            <person name="Lundell T."/>
            <person name="Martin R."/>
            <person name="McLaughlin D.J."/>
            <person name="Morgenstern I."/>
            <person name="Morin E."/>
            <person name="Murat C."/>
            <person name="Nagy L.G."/>
            <person name="Nolan M."/>
            <person name="Ohm R.A."/>
            <person name="Patyshakuliyeva A."/>
            <person name="Rokas A."/>
            <person name="Ruiz-Duenas F.J."/>
            <person name="Sabat G."/>
            <person name="Salamov A."/>
            <person name="Samejima M."/>
            <person name="Schmutz J."/>
            <person name="Slot J.C."/>
            <person name="St John F."/>
            <person name="Stenlid J."/>
            <person name="Sun H."/>
            <person name="Sun S."/>
            <person name="Syed K."/>
            <person name="Tsang A."/>
            <person name="Wiebenga A."/>
            <person name="Young D."/>
            <person name="Pisabarro A."/>
            <person name="Eastwood D.C."/>
            <person name="Martin F."/>
            <person name="Cullen D."/>
            <person name="Grigoriev I.V."/>
            <person name="Hibbett D.S."/>
        </authorList>
    </citation>
    <scope>NUCLEOTIDE SEQUENCE [LARGE SCALE GENOMIC DNA]</scope>
    <source>
        <strain evidence="3">TFB10046</strain>
    </source>
</reference>
<dbReference type="Proteomes" id="UP000006514">
    <property type="component" value="Unassembled WGS sequence"/>
</dbReference>
<evidence type="ECO:0000256" key="1">
    <source>
        <dbReference type="SAM" id="MobiDB-lite"/>
    </source>
</evidence>
<dbReference type="KEGG" id="adl:AURDEDRAFT_177067"/>
<dbReference type="EMBL" id="JH688063">
    <property type="protein sequence ID" value="EJD33865.1"/>
    <property type="molecule type" value="Genomic_DNA"/>
</dbReference>
<accession>J0WNB5</accession>
<evidence type="ECO:0000313" key="3">
    <source>
        <dbReference type="Proteomes" id="UP000006514"/>
    </source>
</evidence>
<gene>
    <name evidence="2" type="ORF">AURDEDRAFT_177067</name>
</gene>